<dbReference type="Proteomes" id="UP000277498">
    <property type="component" value="Unassembled WGS sequence"/>
</dbReference>
<keyword evidence="2" id="KW-1185">Reference proteome</keyword>
<sequence>MDRQDFAQTLGLRALAWLAGDEEHLGAFMAQSGIGAGELKARAAEPELLAAILDFILGDESMVLAFAGAAALDPALVAQARARLPGGDTPFWT</sequence>
<protein>
    <recommendedName>
        <fullName evidence="3">DUF3572 domain-containing protein</fullName>
    </recommendedName>
</protein>
<name>A0A3P5XJE0_9RHOB</name>
<evidence type="ECO:0000313" key="2">
    <source>
        <dbReference type="Proteomes" id="UP000277498"/>
    </source>
</evidence>
<dbReference type="Pfam" id="PF12096">
    <property type="entry name" value="DUF3572"/>
    <property type="match status" value="1"/>
</dbReference>
<evidence type="ECO:0008006" key="3">
    <source>
        <dbReference type="Google" id="ProtNLM"/>
    </source>
</evidence>
<evidence type="ECO:0000313" key="1">
    <source>
        <dbReference type="EMBL" id="VDC31726.1"/>
    </source>
</evidence>
<reference evidence="1 2" key="1">
    <citation type="submission" date="2018-11" db="EMBL/GenBank/DDBJ databases">
        <authorList>
            <person name="Criscuolo A."/>
        </authorList>
    </citation>
    <scope>NUCLEOTIDE SEQUENCE [LARGE SCALE GENOMIC DNA]</scope>
    <source>
        <strain evidence="1">ACIP111625</strain>
    </source>
</reference>
<gene>
    <name evidence="1" type="ORF">XINFAN_03098</name>
</gene>
<dbReference type="OrthoDB" id="7356934at2"/>
<proteinExistence type="predicted"/>
<dbReference type="InterPro" id="IPR021955">
    <property type="entry name" value="DUF3572"/>
</dbReference>
<organism evidence="1 2">
    <name type="scientific">Pseudogemmobacter humi</name>
    <dbReference type="NCBI Taxonomy" id="2483812"/>
    <lineage>
        <taxon>Bacteria</taxon>
        <taxon>Pseudomonadati</taxon>
        <taxon>Pseudomonadota</taxon>
        <taxon>Alphaproteobacteria</taxon>
        <taxon>Rhodobacterales</taxon>
        <taxon>Paracoccaceae</taxon>
        <taxon>Pseudogemmobacter</taxon>
    </lineage>
</organism>
<dbReference type="AlphaFoldDB" id="A0A3P5XJE0"/>
<accession>A0A3P5XJE0</accession>
<dbReference type="EMBL" id="UXAW01000087">
    <property type="protein sequence ID" value="VDC31726.1"/>
    <property type="molecule type" value="Genomic_DNA"/>
</dbReference>
<dbReference type="RefSeq" id="WP_160144637.1">
    <property type="nucleotide sequence ID" value="NZ_UXAW01000087.1"/>
</dbReference>